<dbReference type="GO" id="GO:0006096">
    <property type="term" value="P:glycolytic process"/>
    <property type="evidence" value="ECO:0007669"/>
    <property type="project" value="UniProtKB-UniPathway"/>
</dbReference>
<feature type="compositionally biased region" description="Polar residues" evidence="6">
    <location>
        <begin position="17"/>
        <end position="28"/>
    </location>
</feature>
<dbReference type="VEuPathDB" id="FungiDB:BD410DRAFT_844266"/>
<dbReference type="InterPro" id="IPR000741">
    <property type="entry name" value="FBA_I"/>
</dbReference>
<evidence type="ECO:0000313" key="7">
    <source>
        <dbReference type="EMBL" id="TDL16604.1"/>
    </source>
</evidence>
<gene>
    <name evidence="7" type="ORF">BD410DRAFT_844266</name>
</gene>
<dbReference type="STRING" id="50990.A0A4Y7PMG5"/>
<reference evidence="7 8" key="1">
    <citation type="submission" date="2018-06" db="EMBL/GenBank/DDBJ databases">
        <title>A transcriptomic atlas of mushroom development highlights an independent origin of complex multicellularity.</title>
        <authorList>
            <consortium name="DOE Joint Genome Institute"/>
            <person name="Krizsan K."/>
            <person name="Almasi E."/>
            <person name="Merenyi Z."/>
            <person name="Sahu N."/>
            <person name="Viragh M."/>
            <person name="Koszo T."/>
            <person name="Mondo S."/>
            <person name="Kiss B."/>
            <person name="Balint B."/>
            <person name="Kues U."/>
            <person name="Barry K."/>
            <person name="Hegedus J.C."/>
            <person name="Henrissat B."/>
            <person name="Johnson J."/>
            <person name="Lipzen A."/>
            <person name="Ohm R."/>
            <person name="Nagy I."/>
            <person name="Pangilinan J."/>
            <person name="Yan J."/>
            <person name="Xiong Y."/>
            <person name="Grigoriev I.V."/>
            <person name="Hibbett D.S."/>
            <person name="Nagy L.G."/>
        </authorList>
    </citation>
    <scope>NUCLEOTIDE SEQUENCE [LARGE SCALE GENOMIC DNA]</scope>
    <source>
        <strain evidence="7 8">SZMC22713</strain>
    </source>
</reference>
<dbReference type="InterPro" id="IPR013785">
    <property type="entry name" value="Aldolase_TIM"/>
</dbReference>
<dbReference type="Pfam" id="PF00274">
    <property type="entry name" value="Glycolytic"/>
    <property type="match status" value="1"/>
</dbReference>
<dbReference type="EC" id="4.1.2.13" evidence="3"/>
<name>A0A4Y7PMG5_9AGAM</name>
<dbReference type="AlphaFoldDB" id="A0A4Y7PMG5"/>
<evidence type="ECO:0000313" key="8">
    <source>
        <dbReference type="Proteomes" id="UP000294933"/>
    </source>
</evidence>
<dbReference type="GO" id="GO:0004332">
    <property type="term" value="F:fructose-bisphosphate aldolase activity"/>
    <property type="evidence" value="ECO:0007669"/>
    <property type="project" value="UniProtKB-EC"/>
</dbReference>
<organism evidence="7 8">
    <name type="scientific">Rickenella mellea</name>
    <dbReference type="NCBI Taxonomy" id="50990"/>
    <lineage>
        <taxon>Eukaryota</taxon>
        <taxon>Fungi</taxon>
        <taxon>Dikarya</taxon>
        <taxon>Basidiomycota</taxon>
        <taxon>Agaricomycotina</taxon>
        <taxon>Agaricomycetes</taxon>
        <taxon>Hymenochaetales</taxon>
        <taxon>Rickenellaceae</taxon>
        <taxon>Rickenella</taxon>
    </lineage>
</organism>
<keyword evidence="5" id="KW-0456">Lyase</keyword>
<evidence type="ECO:0000256" key="1">
    <source>
        <dbReference type="ARBA" id="ARBA00004714"/>
    </source>
</evidence>
<keyword evidence="8" id="KW-1185">Reference proteome</keyword>
<evidence type="ECO:0000256" key="6">
    <source>
        <dbReference type="SAM" id="MobiDB-lite"/>
    </source>
</evidence>
<evidence type="ECO:0000256" key="3">
    <source>
        <dbReference type="ARBA" id="ARBA00013068"/>
    </source>
</evidence>
<accession>A0A4Y7PMG5</accession>
<evidence type="ECO:0000256" key="4">
    <source>
        <dbReference type="ARBA" id="ARBA00023152"/>
    </source>
</evidence>
<dbReference type="OrthoDB" id="36455at2759"/>
<dbReference type="UniPathway" id="UPA00109">
    <property type="reaction ID" value="UER00183"/>
</dbReference>
<evidence type="ECO:0000256" key="5">
    <source>
        <dbReference type="ARBA" id="ARBA00023239"/>
    </source>
</evidence>
<comment type="pathway">
    <text evidence="1">Carbohydrate degradation; glycolysis; D-glyceraldehyde 3-phosphate and glycerone phosphate from D-glucose: step 4/4.</text>
</comment>
<dbReference type="SUPFAM" id="SSF51569">
    <property type="entry name" value="Aldolase"/>
    <property type="match status" value="1"/>
</dbReference>
<dbReference type="Proteomes" id="UP000294933">
    <property type="component" value="Unassembled WGS sequence"/>
</dbReference>
<dbReference type="EMBL" id="ML170239">
    <property type="protein sequence ID" value="TDL16604.1"/>
    <property type="molecule type" value="Genomic_DNA"/>
</dbReference>
<feature type="compositionally biased region" description="Low complexity" evidence="6">
    <location>
        <begin position="1"/>
        <end position="16"/>
    </location>
</feature>
<dbReference type="Gene3D" id="3.20.20.70">
    <property type="entry name" value="Aldolase class I"/>
    <property type="match status" value="1"/>
</dbReference>
<protein>
    <recommendedName>
        <fullName evidence="3">fructose-bisphosphate aldolase</fullName>
        <ecNumber evidence="3">4.1.2.13</ecNumber>
    </recommendedName>
</protein>
<keyword evidence="4" id="KW-0324">Glycolysis</keyword>
<sequence>MATSIPIDSISNSNNSQPTRPSISSQSFLYPHHPPDIATQLISTANSLVHPCGRGIYATDETPEAIETRLFAAANTGDDGKDMKTFSDEQKRERRRRWRECLYESLSPEHISGIILFSDTLHGFNLAPILPAFNSLHSPEVIAQPISKVHSHLCAEAGYSAGIHDG</sequence>
<proteinExistence type="inferred from homology"/>
<comment type="similarity">
    <text evidence="2">Belongs to the class I fructose-bisphosphate aldolase family.</text>
</comment>
<evidence type="ECO:0000256" key="2">
    <source>
        <dbReference type="ARBA" id="ARBA00010387"/>
    </source>
</evidence>
<feature type="region of interest" description="Disordered" evidence="6">
    <location>
        <begin position="1"/>
        <end position="29"/>
    </location>
</feature>